<sequence length="57" mass="6226">MYLLFGKWYLWYLAVLGLGALGGLVVLVRILIEGSRTDTAVPADQGQDEAVDSEADR</sequence>
<reference evidence="4" key="1">
    <citation type="journal article" date="2019" name="Int. J. Syst. Evol. Microbiol.">
        <title>The Global Catalogue of Microorganisms (GCM) 10K type strain sequencing project: providing services to taxonomists for standard genome sequencing and annotation.</title>
        <authorList>
            <consortium name="The Broad Institute Genomics Platform"/>
            <consortium name="The Broad Institute Genome Sequencing Center for Infectious Disease"/>
            <person name="Wu L."/>
            <person name="Ma J."/>
        </authorList>
    </citation>
    <scope>NUCLEOTIDE SEQUENCE [LARGE SCALE GENOMIC DNA]</scope>
    <source>
        <strain evidence="4">CGMCC 1.9106</strain>
    </source>
</reference>
<dbReference type="RefSeq" id="WP_376805619.1">
    <property type="nucleotide sequence ID" value="NZ_JBHTAC010000005.1"/>
</dbReference>
<accession>A0ABW2GQB4</accession>
<organism evidence="3 4">
    <name type="scientific">Catellatospora aurea</name>
    <dbReference type="NCBI Taxonomy" id="1337874"/>
    <lineage>
        <taxon>Bacteria</taxon>
        <taxon>Bacillati</taxon>
        <taxon>Actinomycetota</taxon>
        <taxon>Actinomycetes</taxon>
        <taxon>Micromonosporales</taxon>
        <taxon>Micromonosporaceae</taxon>
        <taxon>Catellatospora</taxon>
    </lineage>
</organism>
<evidence type="ECO:0000313" key="3">
    <source>
        <dbReference type="EMBL" id="MFC7242191.1"/>
    </source>
</evidence>
<proteinExistence type="predicted"/>
<evidence type="ECO:0000313" key="4">
    <source>
        <dbReference type="Proteomes" id="UP001596392"/>
    </source>
</evidence>
<comment type="caution">
    <text evidence="3">The sequence shown here is derived from an EMBL/GenBank/DDBJ whole genome shotgun (WGS) entry which is preliminary data.</text>
</comment>
<gene>
    <name evidence="3" type="ORF">ACFQO7_06815</name>
</gene>
<evidence type="ECO:0000256" key="1">
    <source>
        <dbReference type="SAM" id="MobiDB-lite"/>
    </source>
</evidence>
<keyword evidence="2" id="KW-0472">Membrane</keyword>
<keyword evidence="2" id="KW-1133">Transmembrane helix</keyword>
<keyword evidence="4" id="KW-1185">Reference proteome</keyword>
<keyword evidence="2" id="KW-0812">Transmembrane</keyword>
<protein>
    <submittedName>
        <fullName evidence="3">Uncharacterized protein</fullName>
    </submittedName>
</protein>
<feature type="compositionally biased region" description="Acidic residues" evidence="1">
    <location>
        <begin position="46"/>
        <end position="57"/>
    </location>
</feature>
<dbReference type="Proteomes" id="UP001596392">
    <property type="component" value="Unassembled WGS sequence"/>
</dbReference>
<feature type="region of interest" description="Disordered" evidence="1">
    <location>
        <begin position="37"/>
        <end position="57"/>
    </location>
</feature>
<name>A0ABW2GQB4_9ACTN</name>
<dbReference type="EMBL" id="JBHTAC010000005">
    <property type="protein sequence ID" value="MFC7242191.1"/>
    <property type="molecule type" value="Genomic_DNA"/>
</dbReference>
<evidence type="ECO:0000256" key="2">
    <source>
        <dbReference type="SAM" id="Phobius"/>
    </source>
</evidence>
<feature type="transmembrane region" description="Helical" evidence="2">
    <location>
        <begin position="12"/>
        <end position="32"/>
    </location>
</feature>